<proteinExistence type="predicted"/>
<feature type="transmembrane region" description="Helical" evidence="1">
    <location>
        <begin position="6"/>
        <end position="25"/>
    </location>
</feature>
<sequence>MTIAAWIASGLACGLFAAWGALALHFQGPRNRVRRQLLIAVWLLFAFAVVVALRAYPLAAAALYLVAAVLLLAWWRGIRPARDRDWADEVARLATGRVEGDRVIVDHVRNFTWRTTTDYDVRWEQRSYDLNHLQSVDLILSYWGRPGIAHTLVSFGFADGGQLVFSVEIRKQRGEAYSEIGGFFRQFEASIIAADERDIVYLRTNVRGEDCYLYRIHLGEDARRALLLAYVEEANRLAERPRFYNSLTNNCTTVVYRMLSRILRGLPLDVRLLLSGLLPTYIHRLGGLTPAHDPEELRERGRITRRAIEAGHVADFPQRIRRGVPGIDPR</sequence>
<feature type="transmembrane region" description="Helical" evidence="1">
    <location>
        <begin position="37"/>
        <end position="55"/>
    </location>
</feature>
<name>A0A318EDE4_9GAMM</name>
<dbReference type="AlphaFoldDB" id="A0A318EDE4"/>
<comment type="caution">
    <text evidence="3">The sequence shown here is derived from an EMBL/GenBank/DDBJ whole genome shotgun (WGS) entry which is preliminary data.</text>
</comment>
<keyword evidence="1" id="KW-0812">Transmembrane</keyword>
<evidence type="ECO:0000256" key="1">
    <source>
        <dbReference type="SAM" id="Phobius"/>
    </source>
</evidence>
<reference evidence="3 4" key="1">
    <citation type="submission" date="2018-04" db="EMBL/GenBank/DDBJ databases">
        <title>Genomic Encyclopedia of Type Strains, Phase IV (KMG-IV): sequencing the most valuable type-strain genomes for metagenomic binning, comparative biology and taxonomic classification.</title>
        <authorList>
            <person name="Goeker M."/>
        </authorList>
    </citation>
    <scope>NUCLEOTIDE SEQUENCE [LARGE SCALE GENOMIC DNA]</scope>
    <source>
        <strain evidence="3 4">DSM 104150</strain>
    </source>
</reference>
<evidence type="ECO:0000313" key="3">
    <source>
        <dbReference type="EMBL" id="PXV67754.1"/>
    </source>
</evidence>
<dbReference type="EMBL" id="QICN01000005">
    <property type="protein sequence ID" value="PXV67754.1"/>
    <property type="molecule type" value="Genomic_DNA"/>
</dbReference>
<gene>
    <name evidence="3" type="ORF">C8D93_105110</name>
</gene>
<dbReference type="RefSeq" id="WP_110265229.1">
    <property type="nucleotide sequence ID" value="NZ_CAWNXA010000005.1"/>
</dbReference>
<dbReference type="InterPro" id="IPR025178">
    <property type="entry name" value="Lnb_N"/>
</dbReference>
<feature type="transmembrane region" description="Helical" evidence="1">
    <location>
        <begin position="61"/>
        <end position="78"/>
    </location>
</feature>
<evidence type="ECO:0000259" key="2">
    <source>
        <dbReference type="Pfam" id="PF13387"/>
    </source>
</evidence>
<protein>
    <submittedName>
        <fullName evidence="3">Uncharacterized protein DUF4105</fullName>
    </submittedName>
</protein>
<dbReference type="OrthoDB" id="274718at2"/>
<keyword evidence="1" id="KW-1133">Transmembrane helix</keyword>
<dbReference type="Proteomes" id="UP000248330">
    <property type="component" value="Unassembled WGS sequence"/>
</dbReference>
<keyword evidence="1" id="KW-0472">Membrane</keyword>
<keyword evidence="4" id="KW-1185">Reference proteome</keyword>
<dbReference type="Pfam" id="PF13387">
    <property type="entry name" value="Lnb_N"/>
    <property type="match status" value="1"/>
</dbReference>
<feature type="domain" description="Lnb N-terminal periplasmic" evidence="2">
    <location>
        <begin position="120"/>
        <end position="275"/>
    </location>
</feature>
<evidence type="ECO:0000313" key="4">
    <source>
        <dbReference type="Proteomes" id="UP000248330"/>
    </source>
</evidence>
<accession>A0A318EDE4</accession>
<organism evidence="3 4">
    <name type="scientific">Sinimarinibacterium flocculans</name>
    <dbReference type="NCBI Taxonomy" id="985250"/>
    <lineage>
        <taxon>Bacteria</taxon>
        <taxon>Pseudomonadati</taxon>
        <taxon>Pseudomonadota</taxon>
        <taxon>Gammaproteobacteria</taxon>
        <taxon>Nevskiales</taxon>
        <taxon>Nevskiaceae</taxon>
        <taxon>Sinimarinibacterium</taxon>
    </lineage>
</organism>